<evidence type="ECO:0000313" key="2">
    <source>
        <dbReference type="EMBL" id="GFE41792.1"/>
    </source>
</evidence>
<accession>A0A640V2J2</accession>
<evidence type="ECO:0000256" key="1">
    <source>
        <dbReference type="SAM" id="MobiDB-lite"/>
    </source>
</evidence>
<comment type="caution">
    <text evidence="2">The sequence shown here is derived from an EMBL/GenBank/DDBJ whole genome shotgun (WGS) entry which is preliminary data.</text>
</comment>
<protein>
    <recommendedName>
        <fullName evidence="4">DUF4034 domain-containing protein</fullName>
    </recommendedName>
</protein>
<gene>
    <name evidence="2" type="ORF">Stube_64650</name>
</gene>
<feature type="region of interest" description="Disordered" evidence="1">
    <location>
        <begin position="1"/>
        <end position="49"/>
    </location>
</feature>
<reference evidence="2 3" key="1">
    <citation type="submission" date="2019-12" db="EMBL/GenBank/DDBJ databases">
        <title>Whole genome shotgun sequence of Streptomyces tubercidicus NBRC 13090.</title>
        <authorList>
            <person name="Ichikawa N."/>
            <person name="Kimura A."/>
            <person name="Kitahashi Y."/>
            <person name="Komaki H."/>
            <person name="Tamura T."/>
        </authorList>
    </citation>
    <scope>NUCLEOTIDE SEQUENCE [LARGE SCALE GENOMIC DNA]</scope>
    <source>
        <strain evidence="2 3">NBRC 13090</strain>
    </source>
</reference>
<keyword evidence="3" id="KW-1185">Reference proteome</keyword>
<evidence type="ECO:0008006" key="4">
    <source>
        <dbReference type="Google" id="ProtNLM"/>
    </source>
</evidence>
<evidence type="ECO:0000313" key="3">
    <source>
        <dbReference type="Proteomes" id="UP000431826"/>
    </source>
</evidence>
<sequence length="359" mass="38949">MHTPARSLAWGCPPHGAPAPLRMRPTNGRPPDQMPVFRRRKGSRPRLVPELDDHTLGQVRRRVETCWSRGSLDTAVMASMAEVINEAGQDWDRKAHRVAVLARSAGRSLPGIWRQHNPQNQNALLLHAWSELLQARQQGSGVDLNDTLETCRLAAELLPADPTPWTLYLAALRLQQRPSTELSAIWREIKARDPWNREAHLQALGYLSPDECGSSALVLDLLDGVRAAMPPDAPAAGLELTALIGSHQRAVAGGGLMALGAGEIWRRPDAAKALDHAAHYWPGQGFLTHAAALADLNLLAYALIKAGRTTEAGTALRATGGVVTPWPWSMDGEALERYSHFHGRYASGDADGGATGGRR</sequence>
<organism evidence="2 3">
    <name type="scientific">Streptomyces tubercidicus</name>
    <dbReference type="NCBI Taxonomy" id="47759"/>
    <lineage>
        <taxon>Bacteria</taxon>
        <taxon>Bacillati</taxon>
        <taxon>Actinomycetota</taxon>
        <taxon>Actinomycetes</taxon>
        <taxon>Kitasatosporales</taxon>
        <taxon>Streptomycetaceae</taxon>
        <taxon>Streptomyces</taxon>
    </lineage>
</organism>
<dbReference type="EMBL" id="BLIR01000003">
    <property type="protein sequence ID" value="GFE41792.1"/>
    <property type="molecule type" value="Genomic_DNA"/>
</dbReference>
<dbReference type="Proteomes" id="UP000431826">
    <property type="component" value="Unassembled WGS sequence"/>
</dbReference>
<proteinExistence type="predicted"/>
<dbReference type="AlphaFoldDB" id="A0A640V2J2"/>
<name>A0A640V2J2_9ACTN</name>